<reference evidence="3" key="1">
    <citation type="journal article" date="2019" name="Int. J. Syst. Evol. Microbiol.">
        <title>The Global Catalogue of Microorganisms (GCM) 10K type strain sequencing project: providing services to taxonomists for standard genome sequencing and annotation.</title>
        <authorList>
            <consortium name="The Broad Institute Genomics Platform"/>
            <consortium name="The Broad Institute Genome Sequencing Center for Infectious Disease"/>
            <person name="Wu L."/>
            <person name="Ma J."/>
        </authorList>
    </citation>
    <scope>NUCLEOTIDE SEQUENCE [LARGE SCALE GENOMIC DNA]</scope>
    <source>
        <strain evidence="3">JCM 4816</strain>
    </source>
</reference>
<feature type="signal peptide" evidence="1">
    <location>
        <begin position="1"/>
        <end position="19"/>
    </location>
</feature>
<evidence type="ECO:0000256" key="1">
    <source>
        <dbReference type="SAM" id="SignalP"/>
    </source>
</evidence>
<name>A0ABW1G992_9ACTN</name>
<proteinExistence type="predicted"/>
<organism evidence="2 3">
    <name type="scientific">Streptacidiphilus monticola</name>
    <dbReference type="NCBI Taxonomy" id="2161674"/>
    <lineage>
        <taxon>Bacteria</taxon>
        <taxon>Bacillati</taxon>
        <taxon>Actinomycetota</taxon>
        <taxon>Actinomycetes</taxon>
        <taxon>Kitasatosporales</taxon>
        <taxon>Streptomycetaceae</taxon>
        <taxon>Streptacidiphilus</taxon>
    </lineage>
</organism>
<gene>
    <name evidence="2" type="ORF">ACFP3V_29330</name>
</gene>
<keyword evidence="1" id="KW-0732">Signal</keyword>
<dbReference type="Proteomes" id="UP001596174">
    <property type="component" value="Unassembled WGS sequence"/>
</dbReference>
<protein>
    <submittedName>
        <fullName evidence="2">Uncharacterized protein</fullName>
    </submittedName>
</protein>
<evidence type="ECO:0000313" key="2">
    <source>
        <dbReference type="EMBL" id="MFC5911296.1"/>
    </source>
</evidence>
<evidence type="ECO:0000313" key="3">
    <source>
        <dbReference type="Proteomes" id="UP001596174"/>
    </source>
</evidence>
<dbReference type="RefSeq" id="WP_380590001.1">
    <property type="nucleotide sequence ID" value="NZ_JBHSQJ010000153.1"/>
</dbReference>
<accession>A0ABW1G992</accession>
<feature type="chain" id="PRO_5046399882" evidence="1">
    <location>
        <begin position="20"/>
        <end position="141"/>
    </location>
</feature>
<sequence length="141" mass="14294">MTRTRAAALAAAAVTAALAAAVTVDVRARSALADARNREAAADQRAARAEARPPKTVTRTVTVTKPVFGRSTLLGAYAAGAISGGVYTDGGVLSYTASDATCSQQYAAISTQQVGGTVSRDAFMKACLTNIDDTAKSDPAP</sequence>
<keyword evidence="3" id="KW-1185">Reference proteome</keyword>
<comment type="caution">
    <text evidence="2">The sequence shown here is derived from an EMBL/GenBank/DDBJ whole genome shotgun (WGS) entry which is preliminary data.</text>
</comment>
<dbReference type="EMBL" id="JBHSQJ010000153">
    <property type="protein sequence ID" value="MFC5911296.1"/>
    <property type="molecule type" value="Genomic_DNA"/>
</dbReference>